<feature type="transmembrane region" description="Helical" evidence="11">
    <location>
        <begin position="363"/>
        <end position="383"/>
    </location>
</feature>
<dbReference type="STRING" id="465820.NS263_00035"/>
<dbReference type="InterPro" id="IPR036034">
    <property type="entry name" value="PDZ_sf"/>
</dbReference>
<dbReference type="CDD" id="cd23081">
    <property type="entry name" value="cpPDZ_EcRseP-like"/>
    <property type="match status" value="1"/>
</dbReference>
<feature type="domain" description="PDZ" evidence="12">
    <location>
        <begin position="157"/>
        <end position="243"/>
    </location>
</feature>
<dbReference type="GO" id="GO:0006508">
    <property type="term" value="P:proteolysis"/>
    <property type="evidence" value="ECO:0007669"/>
    <property type="project" value="UniProtKB-KW"/>
</dbReference>
<dbReference type="Gene3D" id="2.30.42.10">
    <property type="match status" value="1"/>
</dbReference>
<evidence type="ECO:0000256" key="7">
    <source>
        <dbReference type="ARBA" id="ARBA00022833"/>
    </source>
</evidence>
<comment type="subcellular location">
    <subcellularLocation>
        <location evidence="2">Membrane</location>
        <topology evidence="2">Multi-pass membrane protein</topology>
    </subcellularLocation>
</comment>
<evidence type="ECO:0000256" key="2">
    <source>
        <dbReference type="ARBA" id="ARBA00004141"/>
    </source>
</evidence>
<dbReference type="Pfam" id="PF17820">
    <property type="entry name" value="PDZ_6"/>
    <property type="match status" value="1"/>
</dbReference>
<evidence type="ECO:0000256" key="9">
    <source>
        <dbReference type="ARBA" id="ARBA00023049"/>
    </source>
</evidence>
<evidence type="ECO:0000256" key="8">
    <source>
        <dbReference type="ARBA" id="ARBA00022989"/>
    </source>
</evidence>
<dbReference type="PANTHER" id="PTHR42837:SF2">
    <property type="entry name" value="MEMBRANE METALLOPROTEASE ARASP2, CHLOROPLASTIC-RELATED"/>
    <property type="match status" value="1"/>
</dbReference>
<evidence type="ECO:0000259" key="12">
    <source>
        <dbReference type="SMART" id="SM00228"/>
    </source>
</evidence>
<name>A0A147DQU5_9MICO</name>
<dbReference type="GO" id="GO:0004222">
    <property type="term" value="F:metalloendopeptidase activity"/>
    <property type="evidence" value="ECO:0007669"/>
    <property type="project" value="InterPro"/>
</dbReference>
<comment type="similarity">
    <text evidence="3">Belongs to the peptidase M50B family.</text>
</comment>
<evidence type="ECO:0000256" key="3">
    <source>
        <dbReference type="ARBA" id="ARBA00007931"/>
    </source>
</evidence>
<evidence type="ECO:0000313" key="15">
    <source>
        <dbReference type="Proteomes" id="UP000072763"/>
    </source>
</evidence>
<dbReference type="Pfam" id="PF02163">
    <property type="entry name" value="Peptidase_M50"/>
    <property type="match status" value="1"/>
</dbReference>
<sequence length="453" mass="47530">MGRVPYPLTVTVESVLLFVLGVVVFIVGLLVSIGLHELGHLTFAKLFGVKVTQYSLGFGKAIWSFRRGETEYGIRPILLGGYISMVGMLKPRASGRPNAITNTGMYGAFVQDARQASAEQIADSGGDDSRAFYRLTPWKRIIVMVAGPAMNLVIGIVLFGVLLCGFGAPTTTFTSSVDCVLPTSSATTCTAGDAESPAKQAGIRDGDVVLAVDGQQDPTIAEVSRVFQRSAGEPVTVVVERDGQRRTLEVTPQLATRDVVTEQGTVAKNADGTTKTQRVGVVGVSIGQSLVRQSPAAVLPATGAQIAASAHLIIDLPQRLVAVWNAAFGAQQRSQDSPVSVVGVGRAIGEVSSMSGVPVVDKAYTILGLLASLNIGLFVLNMVPLLPLDGGHIAGALWEAVKRRAYVLVGKPDPGAIDLAKTMPLTMVVVVLLAGMSALLIYADIVRPVNLFG</sequence>
<dbReference type="SMART" id="SM00228">
    <property type="entry name" value="PDZ"/>
    <property type="match status" value="1"/>
</dbReference>
<keyword evidence="16" id="KW-1185">Reference proteome</keyword>
<dbReference type="PATRIC" id="fig|465820.3.peg.7"/>
<dbReference type="EMBL" id="LDRC01000047">
    <property type="protein sequence ID" value="KTR51707.1"/>
    <property type="molecule type" value="Genomic_DNA"/>
</dbReference>
<proteinExistence type="inferred from homology"/>
<comment type="caution">
    <text evidence="14">The sequence shown here is derived from an EMBL/GenBank/DDBJ whole genome shotgun (WGS) entry which is preliminary data.</text>
</comment>
<dbReference type="InterPro" id="IPR008915">
    <property type="entry name" value="Peptidase_M50"/>
</dbReference>
<comment type="cofactor">
    <cofactor evidence="1">
        <name>Zn(2+)</name>
        <dbReference type="ChEBI" id="CHEBI:29105"/>
    </cofactor>
</comment>
<keyword evidence="4" id="KW-0645">Protease</keyword>
<evidence type="ECO:0000313" key="14">
    <source>
        <dbReference type="EMBL" id="KTR51707.1"/>
    </source>
</evidence>
<feature type="transmembrane region" description="Helical" evidence="11">
    <location>
        <begin position="15"/>
        <end position="35"/>
    </location>
</feature>
<evidence type="ECO:0000256" key="10">
    <source>
        <dbReference type="ARBA" id="ARBA00023136"/>
    </source>
</evidence>
<dbReference type="SUPFAM" id="SSF50156">
    <property type="entry name" value="PDZ domain-like"/>
    <property type="match status" value="1"/>
</dbReference>
<protein>
    <submittedName>
        <fullName evidence="14">Peptidase</fullName>
    </submittedName>
</protein>
<evidence type="ECO:0000256" key="4">
    <source>
        <dbReference type="ARBA" id="ARBA00022670"/>
    </source>
</evidence>
<keyword evidence="5 11" id="KW-0812">Transmembrane</keyword>
<evidence type="ECO:0000256" key="1">
    <source>
        <dbReference type="ARBA" id="ARBA00001947"/>
    </source>
</evidence>
<keyword evidence="8 11" id="KW-1133">Transmembrane helix</keyword>
<keyword evidence="6" id="KW-0378">Hydrolase</keyword>
<dbReference type="InterPro" id="IPR004387">
    <property type="entry name" value="Pept_M50_Zn"/>
</dbReference>
<dbReference type="InterPro" id="IPR001478">
    <property type="entry name" value="PDZ"/>
</dbReference>
<evidence type="ECO:0000256" key="5">
    <source>
        <dbReference type="ARBA" id="ARBA00022692"/>
    </source>
</evidence>
<accession>A0A147DQU5</accession>
<evidence type="ECO:0000313" key="13">
    <source>
        <dbReference type="EMBL" id="KTR43429.1"/>
    </source>
</evidence>
<keyword evidence="10 11" id="KW-0472">Membrane</keyword>
<keyword evidence="7" id="KW-0862">Zinc</keyword>
<reference evidence="15 16" key="1">
    <citation type="journal article" date="2016" name="Front. Microbiol.">
        <title>Genomic Resource of Rice Seed Associated Bacteria.</title>
        <authorList>
            <person name="Midha S."/>
            <person name="Bansal K."/>
            <person name="Sharma S."/>
            <person name="Kumar N."/>
            <person name="Patil P.P."/>
            <person name="Chaudhry V."/>
            <person name="Patil P.B."/>
        </authorList>
    </citation>
    <scope>NUCLEOTIDE SEQUENCE [LARGE SCALE GENOMIC DNA]</scope>
    <source>
        <strain evidence="13 16">NS263</strain>
        <strain evidence="14 15">NS359</strain>
    </source>
</reference>
<dbReference type="AlphaFoldDB" id="A0A147DQU5"/>
<organism evidence="14 15">
    <name type="scientific">Curtobacterium oceanosedimentum</name>
    <dbReference type="NCBI Taxonomy" id="465820"/>
    <lineage>
        <taxon>Bacteria</taxon>
        <taxon>Bacillati</taxon>
        <taxon>Actinomycetota</taxon>
        <taxon>Actinomycetes</taxon>
        <taxon>Micrococcales</taxon>
        <taxon>Microbacteriaceae</taxon>
        <taxon>Curtobacterium</taxon>
    </lineage>
</organism>
<evidence type="ECO:0000256" key="6">
    <source>
        <dbReference type="ARBA" id="ARBA00022801"/>
    </source>
</evidence>
<dbReference type="GO" id="GO:0016020">
    <property type="term" value="C:membrane"/>
    <property type="evidence" value="ECO:0007669"/>
    <property type="project" value="UniProtKB-SubCell"/>
</dbReference>
<feature type="transmembrane region" description="Helical" evidence="11">
    <location>
        <begin position="425"/>
        <end position="443"/>
    </location>
</feature>
<keyword evidence="9" id="KW-0482">Metalloprotease</keyword>
<evidence type="ECO:0000313" key="16">
    <source>
        <dbReference type="Proteomes" id="UP000078335"/>
    </source>
</evidence>
<dbReference type="Proteomes" id="UP000078335">
    <property type="component" value="Unassembled WGS sequence"/>
</dbReference>
<dbReference type="EMBL" id="LDRB01000001">
    <property type="protein sequence ID" value="KTR43429.1"/>
    <property type="molecule type" value="Genomic_DNA"/>
</dbReference>
<dbReference type="PANTHER" id="PTHR42837">
    <property type="entry name" value="REGULATOR OF SIGMA-E PROTEASE RSEP"/>
    <property type="match status" value="1"/>
</dbReference>
<dbReference type="InterPro" id="IPR041489">
    <property type="entry name" value="PDZ_6"/>
</dbReference>
<dbReference type="CDD" id="cd06163">
    <property type="entry name" value="S2P-M50_PDZ_RseP-like"/>
    <property type="match status" value="1"/>
</dbReference>
<dbReference type="Proteomes" id="UP000072763">
    <property type="component" value="Unassembled WGS sequence"/>
</dbReference>
<feature type="transmembrane region" description="Helical" evidence="11">
    <location>
        <begin position="141"/>
        <end position="168"/>
    </location>
</feature>
<evidence type="ECO:0000256" key="11">
    <source>
        <dbReference type="SAM" id="Phobius"/>
    </source>
</evidence>
<gene>
    <name evidence="13" type="ORF">NS263_00035</name>
    <name evidence="14" type="ORF">NS359_09220</name>
</gene>